<reference evidence="1" key="2">
    <citation type="journal article" date="2015" name="Fish Shellfish Immunol.">
        <title>Early steps in the European eel (Anguilla anguilla)-Vibrio vulnificus interaction in the gills: Role of the RtxA13 toxin.</title>
        <authorList>
            <person name="Callol A."/>
            <person name="Pajuelo D."/>
            <person name="Ebbesson L."/>
            <person name="Teles M."/>
            <person name="MacKenzie S."/>
            <person name="Amaro C."/>
        </authorList>
    </citation>
    <scope>NUCLEOTIDE SEQUENCE</scope>
</reference>
<name>A0A0E9QJM6_ANGAN</name>
<reference evidence="1" key="1">
    <citation type="submission" date="2014-11" db="EMBL/GenBank/DDBJ databases">
        <authorList>
            <person name="Amaro Gonzalez C."/>
        </authorList>
    </citation>
    <scope>NUCLEOTIDE SEQUENCE</scope>
</reference>
<dbReference type="AlphaFoldDB" id="A0A0E9QJM6"/>
<proteinExistence type="predicted"/>
<accession>A0A0E9QJM6</accession>
<sequence>MLPITNGSKRFPVHIFKCKIYTECQCVFYNHLSRQLSDKERSR</sequence>
<organism evidence="1">
    <name type="scientific">Anguilla anguilla</name>
    <name type="common">European freshwater eel</name>
    <name type="synonym">Muraena anguilla</name>
    <dbReference type="NCBI Taxonomy" id="7936"/>
    <lineage>
        <taxon>Eukaryota</taxon>
        <taxon>Metazoa</taxon>
        <taxon>Chordata</taxon>
        <taxon>Craniata</taxon>
        <taxon>Vertebrata</taxon>
        <taxon>Euteleostomi</taxon>
        <taxon>Actinopterygii</taxon>
        <taxon>Neopterygii</taxon>
        <taxon>Teleostei</taxon>
        <taxon>Anguilliformes</taxon>
        <taxon>Anguillidae</taxon>
        <taxon>Anguilla</taxon>
    </lineage>
</organism>
<protein>
    <submittedName>
        <fullName evidence="1">Uncharacterized protein</fullName>
    </submittedName>
</protein>
<evidence type="ECO:0000313" key="1">
    <source>
        <dbReference type="EMBL" id="JAH16555.1"/>
    </source>
</evidence>
<dbReference type="EMBL" id="GBXM01092022">
    <property type="protein sequence ID" value="JAH16555.1"/>
    <property type="molecule type" value="Transcribed_RNA"/>
</dbReference>